<accession>A0A3A9Z5A4</accession>
<evidence type="ECO:0008006" key="3">
    <source>
        <dbReference type="Google" id="ProtNLM"/>
    </source>
</evidence>
<dbReference type="EMBL" id="RBAK01000008">
    <property type="protein sequence ID" value="RKN43488.1"/>
    <property type="molecule type" value="Genomic_DNA"/>
</dbReference>
<comment type="caution">
    <text evidence="1">The sequence shown here is derived from an EMBL/GenBank/DDBJ whole genome shotgun (WGS) entry which is preliminary data.</text>
</comment>
<sequence length="114" mass="12469">MSTVHVTADRVRIRLRPVEKIFALHGDLDLPRSAVRTAEVLTDGLAATRGLRAPGLAIPGWTKVGTWRGRGARQYVAVRRGVPTLRLTLDRQRYDIVLVSTPDAHAVAAALNPE</sequence>
<evidence type="ECO:0000313" key="2">
    <source>
        <dbReference type="Proteomes" id="UP000281726"/>
    </source>
</evidence>
<dbReference type="Proteomes" id="UP000281726">
    <property type="component" value="Unassembled WGS sequence"/>
</dbReference>
<organism evidence="1 2">
    <name type="scientific">Micromonospora endolithica</name>
    <dbReference type="NCBI Taxonomy" id="230091"/>
    <lineage>
        <taxon>Bacteria</taxon>
        <taxon>Bacillati</taxon>
        <taxon>Actinomycetota</taxon>
        <taxon>Actinomycetes</taxon>
        <taxon>Micromonosporales</taxon>
        <taxon>Micromonosporaceae</taxon>
        <taxon>Micromonospora</taxon>
    </lineage>
</organism>
<name>A0A3A9Z5A4_9ACTN</name>
<protein>
    <recommendedName>
        <fullName evidence="3">Bacterial Pleckstrin homology domain-containing protein</fullName>
    </recommendedName>
</protein>
<dbReference type="RefSeq" id="WP_120730082.1">
    <property type="nucleotide sequence ID" value="NZ_RBAK01000008.1"/>
</dbReference>
<reference evidence="1 2" key="1">
    <citation type="journal article" date="2004" name="Syst. Appl. Microbiol.">
        <title>Cryptoendolithic actinomycetes from antarctic sandstone rock samples: Micromonospora endolithica sp. nov. and two isolates related to Micromonospora coerulea Jensen 1932.</title>
        <authorList>
            <person name="Hirsch P."/>
            <person name="Mevs U."/>
            <person name="Kroppenstedt R.M."/>
            <person name="Schumann P."/>
            <person name="Stackebrandt E."/>
        </authorList>
    </citation>
    <scope>NUCLEOTIDE SEQUENCE [LARGE SCALE GENOMIC DNA]</scope>
    <source>
        <strain evidence="1 2">JCM 12677</strain>
    </source>
</reference>
<dbReference type="AlphaFoldDB" id="A0A3A9Z5A4"/>
<evidence type="ECO:0000313" key="1">
    <source>
        <dbReference type="EMBL" id="RKN43488.1"/>
    </source>
</evidence>
<gene>
    <name evidence="1" type="ORF">D7223_20825</name>
</gene>
<proteinExistence type="predicted"/>
<keyword evidence="2" id="KW-1185">Reference proteome</keyword>
<dbReference type="OrthoDB" id="530515at2"/>